<comment type="caution">
    <text evidence="13">The sequence shown here is derived from an EMBL/GenBank/DDBJ whole genome shotgun (WGS) entry which is preliminary data.</text>
</comment>
<feature type="transmembrane region" description="Helical" evidence="12">
    <location>
        <begin position="237"/>
        <end position="256"/>
    </location>
</feature>
<dbReference type="EMBL" id="AOIB01000039">
    <property type="protein sequence ID" value="ELY53899.1"/>
    <property type="molecule type" value="Genomic_DNA"/>
</dbReference>
<feature type="transmembrane region" description="Helical" evidence="12">
    <location>
        <begin position="174"/>
        <end position="193"/>
    </location>
</feature>
<dbReference type="GO" id="GO:0016020">
    <property type="term" value="C:membrane"/>
    <property type="evidence" value="ECO:0007669"/>
    <property type="project" value="UniProtKB-SubCell"/>
</dbReference>
<feature type="transmembrane region" description="Helical" evidence="12">
    <location>
        <begin position="115"/>
        <end position="132"/>
    </location>
</feature>
<keyword evidence="7" id="KW-0408">Iron</keyword>
<dbReference type="GO" id="GO:0046872">
    <property type="term" value="F:metal ion binding"/>
    <property type="evidence" value="ECO:0007669"/>
    <property type="project" value="UniProtKB-KW"/>
</dbReference>
<evidence type="ECO:0000256" key="12">
    <source>
        <dbReference type="SAM" id="Phobius"/>
    </source>
</evidence>
<evidence type="ECO:0000313" key="13">
    <source>
        <dbReference type="EMBL" id="ELY53899.1"/>
    </source>
</evidence>
<proteinExistence type="predicted"/>
<evidence type="ECO:0000256" key="2">
    <source>
        <dbReference type="ARBA" id="ARBA00022475"/>
    </source>
</evidence>
<feature type="transmembrane region" description="Helical" evidence="12">
    <location>
        <begin position="144"/>
        <end position="167"/>
    </location>
</feature>
<dbReference type="GO" id="GO:0006784">
    <property type="term" value="P:heme A biosynthetic process"/>
    <property type="evidence" value="ECO:0007669"/>
    <property type="project" value="InterPro"/>
</dbReference>
<dbReference type="AlphaFoldDB" id="L9WWN7"/>
<dbReference type="STRING" id="1227497.C491_20522"/>
<dbReference type="PANTHER" id="PTHR35457:SF1">
    <property type="entry name" value="HEME A SYNTHASE"/>
    <property type="match status" value="1"/>
</dbReference>
<keyword evidence="9 12" id="KW-0472">Membrane</keyword>
<feature type="transmembrane region" description="Helical" evidence="12">
    <location>
        <begin position="213"/>
        <end position="230"/>
    </location>
</feature>
<dbReference type="Proteomes" id="UP000011688">
    <property type="component" value="Unassembled WGS sequence"/>
</dbReference>
<dbReference type="PANTHER" id="PTHR35457">
    <property type="entry name" value="HEME A SYNTHASE"/>
    <property type="match status" value="1"/>
</dbReference>
<comment type="subcellular location">
    <subcellularLocation>
        <location evidence="1">Membrane</location>
        <topology evidence="1">Multi-pass membrane protein</topology>
    </subcellularLocation>
</comment>
<feature type="transmembrane region" description="Helical" evidence="12">
    <location>
        <begin position="271"/>
        <end position="288"/>
    </location>
</feature>
<protein>
    <submittedName>
        <fullName evidence="13">Cytochrome oxidase assembly</fullName>
    </submittedName>
</protein>
<evidence type="ECO:0000256" key="10">
    <source>
        <dbReference type="ARBA" id="ARBA00023157"/>
    </source>
</evidence>
<keyword evidence="8" id="KW-0350">Heme biosynthesis</keyword>
<evidence type="ECO:0000256" key="8">
    <source>
        <dbReference type="ARBA" id="ARBA00023133"/>
    </source>
</evidence>
<dbReference type="InterPro" id="IPR003780">
    <property type="entry name" value="COX15/CtaA_fam"/>
</dbReference>
<gene>
    <name evidence="13" type="ORF">C491_20522</name>
</gene>
<evidence type="ECO:0000256" key="11">
    <source>
        <dbReference type="ARBA" id="ARBA00023444"/>
    </source>
</evidence>
<dbReference type="eggNOG" id="arCOG03103">
    <property type="taxonomic scope" value="Archaea"/>
</dbReference>
<evidence type="ECO:0000256" key="3">
    <source>
        <dbReference type="ARBA" id="ARBA00022692"/>
    </source>
</evidence>
<evidence type="ECO:0000256" key="7">
    <source>
        <dbReference type="ARBA" id="ARBA00023004"/>
    </source>
</evidence>
<keyword evidence="14" id="KW-1185">Reference proteome</keyword>
<dbReference type="InterPro" id="IPR050450">
    <property type="entry name" value="COX15/CtaA_HemeA_synthase"/>
</dbReference>
<feature type="transmembrane region" description="Helical" evidence="12">
    <location>
        <begin position="30"/>
        <end position="51"/>
    </location>
</feature>
<evidence type="ECO:0000256" key="5">
    <source>
        <dbReference type="ARBA" id="ARBA00022989"/>
    </source>
</evidence>
<keyword evidence="10" id="KW-1015">Disulfide bond</keyword>
<dbReference type="GO" id="GO:0016491">
    <property type="term" value="F:oxidoreductase activity"/>
    <property type="evidence" value="ECO:0007669"/>
    <property type="project" value="UniProtKB-KW"/>
</dbReference>
<keyword evidence="6" id="KW-0560">Oxidoreductase</keyword>
<feature type="transmembrane region" description="Helical" evidence="12">
    <location>
        <begin position="85"/>
        <end position="106"/>
    </location>
</feature>
<accession>L9WWN7</accession>
<keyword evidence="3 12" id="KW-0812">Transmembrane</keyword>
<evidence type="ECO:0000256" key="6">
    <source>
        <dbReference type="ARBA" id="ARBA00023002"/>
    </source>
</evidence>
<sequence>MVLILARTSVSTHSHTPGLRFRSLIARVGFPHLLAATLALVAATILLGVAAKATGAGLACEANWPQCDAGPYNLLPANLPSFYEWFHRFVAMFAGFAIIGSAVAAWRSPSIDKRVTALVVAGMILTPIQVVLGRETVTQYTMDILSLHFWTAVLIFSMFVVATALVWSASLRAGHVSAALGLGLLTLPAHVALSPTDLSLVSSYSPTVQLLQYGVTLALLASVIVAVLVGRWRFDDTALLGLLSVSAVLALVVTYLGRQAVMTYSPLLDDLYLVTALALLVVFGVGIWRSRSSAGARNA</sequence>
<dbReference type="Pfam" id="PF02628">
    <property type="entry name" value="COX15-CtaA"/>
    <property type="match status" value="1"/>
</dbReference>
<keyword evidence="4" id="KW-0479">Metal-binding</keyword>
<evidence type="ECO:0000256" key="9">
    <source>
        <dbReference type="ARBA" id="ARBA00023136"/>
    </source>
</evidence>
<dbReference type="PATRIC" id="fig|1227497.3.peg.4209"/>
<name>L9WWN7_9EURY</name>
<keyword evidence="5 12" id="KW-1133">Transmembrane helix</keyword>
<organism evidence="13 14">
    <name type="scientific">Natronococcus amylolyticus DSM 10524</name>
    <dbReference type="NCBI Taxonomy" id="1227497"/>
    <lineage>
        <taxon>Archaea</taxon>
        <taxon>Methanobacteriati</taxon>
        <taxon>Methanobacteriota</taxon>
        <taxon>Stenosarchaea group</taxon>
        <taxon>Halobacteria</taxon>
        <taxon>Halobacteriales</taxon>
        <taxon>Natrialbaceae</taxon>
        <taxon>Natronococcus</taxon>
    </lineage>
</organism>
<evidence type="ECO:0000256" key="4">
    <source>
        <dbReference type="ARBA" id="ARBA00022723"/>
    </source>
</evidence>
<comment type="pathway">
    <text evidence="11">Porphyrin-containing compound metabolism.</text>
</comment>
<evidence type="ECO:0000313" key="14">
    <source>
        <dbReference type="Proteomes" id="UP000011688"/>
    </source>
</evidence>
<evidence type="ECO:0000256" key="1">
    <source>
        <dbReference type="ARBA" id="ARBA00004141"/>
    </source>
</evidence>
<reference evidence="13 14" key="1">
    <citation type="journal article" date="2014" name="PLoS Genet.">
        <title>Phylogenetically driven sequencing of extremely halophilic archaea reveals strategies for static and dynamic osmo-response.</title>
        <authorList>
            <person name="Becker E.A."/>
            <person name="Seitzer P.M."/>
            <person name="Tritt A."/>
            <person name="Larsen D."/>
            <person name="Krusor M."/>
            <person name="Yao A.I."/>
            <person name="Wu D."/>
            <person name="Madern D."/>
            <person name="Eisen J.A."/>
            <person name="Darling A.E."/>
            <person name="Facciotti M.T."/>
        </authorList>
    </citation>
    <scope>NUCLEOTIDE SEQUENCE [LARGE SCALE GENOMIC DNA]</scope>
    <source>
        <strain evidence="13 14">DSM 10524</strain>
    </source>
</reference>
<keyword evidence="2" id="KW-1003">Cell membrane</keyword>